<accession>A0ACD1G8C5</accession>
<protein>
    <submittedName>
        <fullName evidence="1">Uncharacterized protein</fullName>
    </submittedName>
</protein>
<evidence type="ECO:0000313" key="2">
    <source>
        <dbReference type="Proteomes" id="UP000249057"/>
    </source>
</evidence>
<proteinExistence type="predicted"/>
<organism evidence="1 2">
    <name type="scientific">Aspergillus brunneoviolaceus CBS 621.78</name>
    <dbReference type="NCBI Taxonomy" id="1450534"/>
    <lineage>
        <taxon>Eukaryota</taxon>
        <taxon>Fungi</taxon>
        <taxon>Dikarya</taxon>
        <taxon>Ascomycota</taxon>
        <taxon>Pezizomycotina</taxon>
        <taxon>Eurotiomycetes</taxon>
        <taxon>Eurotiomycetidae</taxon>
        <taxon>Eurotiales</taxon>
        <taxon>Aspergillaceae</taxon>
        <taxon>Aspergillus</taxon>
        <taxon>Aspergillus subgen. Circumdati</taxon>
    </lineage>
</organism>
<keyword evidence="2" id="KW-1185">Reference proteome</keyword>
<dbReference type="Proteomes" id="UP000249057">
    <property type="component" value="Unassembled WGS sequence"/>
</dbReference>
<gene>
    <name evidence="1" type="ORF">BO95DRAFT_463816</name>
</gene>
<name>A0ACD1G8C5_9EURO</name>
<dbReference type="EMBL" id="KZ825344">
    <property type="protein sequence ID" value="RAH45536.1"/>
    <property type="molecule type" value="Genomic_DNA"/>
</dbReference>
<evidence type="ECO:0000313" key="1">
    <source>
        <dbReference type="EMBL" id="RAH45536.1"/>
    </source>
</evidence>
<sequence length="121" mass="13792">MNQLDNPTTTIYAACFGQVHKEHFSPQLPMAVSASSSEVRQALERGRDGHTDKATNDTLEAAIASLWDKINTQKDYVLDRDEFALFNYFIYRYKGNNVAQRTVARFWDHYKGDPNAAESKT</sequence>
<reference evidence="1" key="1">
    <citation type="submission" date="2018-02" db="EMBL/GenBank/DDBJ databases">
        <title>The genomes of Aspergillus section Nigri reveals drivers in fungal speciation.</title>
        <authorList>
            <consortium name="DOE Joint Genome Institute"/>
            <person name="Vesth T.C."/>
            <person name="Nybo J."/>
            <person name="Theobald S."/>
            <person name="Brandl J."/>
            <person name="Frisvad J.C."/>
            <person name="Nielsen K.F."/>
            <person name="Lyhne E.K."/>
            <person name="Kogle M.E."/>
            <person name="Kuo A."/>
            <person name="Riley R."/>
            <person name="Clum A."/>
            <person name="Nolan M."/>
            <person name="Lipzen A."/>
            <person name="Salamov A."/>
            <person name="Henrissat B."/>
            <person name="Wiebenga A."/>
            <person name="De vries R.P."/>
            <person name="Grigoriev I.V."/>
            <person name="Mortensen U.H."/>
            <person name="Andersen M.R."/>
            <person name="Baker S.E."/>
        </authorList>
    </citation>
    <scope>NUCLEOTIDE SEQUENCE</scope>
    <source>
        <strain evidence="1">CBS 621.78</strain>
    </source>
</reference>